<evidence type="ECO:0000259" key="5">
    <source>
        <dbReference type="Pfam" id="PF00496"/>
    </source>
</evidence>
<dbReference type="RefSeq" id="WP_100389422.1">
    <property type="nucleotide sequence ID" value="NZ_BMZU01000002.1"/>
</dbReference>
<dbReference type="PANTHER" id="PTHR30290">
    <property type="entry name" value="PERIPLASMIC BINDING COMPONENT OF ABC TRANSPORTER"/>
    <property type="match status" value="1"/>
</dbReference>
<evidence type="ECO:0000256" key="3">
    <source>
        <dbReference type="ARBA" id="ARBA00022729"/>
    </source>
</evidence>
<accession>A0A2M9D2G1</accession>
<dbReference type="PANTHER" id="PTHR30290:SF9">
    <property type="entry name" value="OLIGOPEPTIDE-BINDING PROTEIN APPA"/>
    <property type="match status" value="1"/>
</dbReference>
<dbReference type="InterPro" id="IPR000914">
    <property type="entry name" value="SBP_5_dom"/>
</dbReference>
<comment type="caution">
    <text evidence="6">The sequence shown here is derived from an EMBL/GenBank/DDBJ whole genome shotgun (WGS) entry which is preliminary data.</text>
</comment>
<dbReference type="AlphaFoldDB" id="A0A2M9D2G1"/>
<evidence type="ECO:0000256" key="2">
    <source>
        <dbReference type="ARBA" id="ARBA00022448"/>
    </source>
</evidence>
<comment type="similarity">
    <text evidence="1">Belongs to the bacterial solute-binding protein 5 family.</text>
</comment>
<dbReference type="Pfam" id="PF00496">
    <property type="entry name" value="SBP_bac_5"/>
    <property type="match status" value="1"/>
</dbReference>
<protein>
    <submittedName>
        <fullName evidence="6">Peptide/nickel transport system substrate-binding protein</fullName>
    </submittedName>
</protein>
<dbReference type="CDD" id="cd08492">
    <property type="entry name" value="PBP2_NikA_DppA_OppA_like_15"/>
    <property type="match status" value="1"/>
</dbReference>
<feature type="signal peptide" evidence="4">
    <location>
        <begin position="1"/>
        <end position="20"/>
    </location>
</feature>
<dbReference type="GO" id="GO:1904680">
    <property type="term" value="F:peptide transmembrane transporter activity"/>
    <property type="evidence" value="ECO:0007669"/>
    <property type="project" value="TreeGrafter"/>
</dbReference>
<evidence type="ECO:0000313" key="7">
    <source>
        <dbReference type="Proteomes" id="UP000231742"/>
    </source>
</evidence>
<evidence type="ECO:0000256" key="1">
    <source>
        <dbReference type="ARBA" id="ARBA00005695"/>
    </source>
</evidence>
<dbReference type="GO" id="GO:0043190">
    <property type="term" value="C:ATP-binding cassette (ABC) transporter complex"/>
    <property type="evidence" value="ECO:0007669"/>
    <property type="project" value="InterPro"/>
</dbReference>
<name>A0A2M9D2G1_9MICO</name>
<feature type="domain" description="Solute-binding protein family 5" evidence="5">
    <location>
        <begin position="81"/>
        <end position="437"/>
    </location>
</feature>
<dbReference type="InterPro" id="IPR039424">
    <property type="entry name" value="SBP_5"/>
</dbReference>
<organism evidence="6 7">
    <name type="scientific">Salinibacterium amurskyense</name>
    <dbReference type="NCBI Taxonomy" id="205941"/>
    <lineage>
        <taxon>Bacteria</taxon>
        <taxon>Bacillati</taxon>
        <taxon>Actinomycetota</taxon>
        <taxon>Actinomycetes</taxon>
        <taxon>Micrococcales</taxon>
        <taxon>Microbacteriaceae</taxon>
        <taxon>Salinibacterium</taxon>
    </lineage>
</organism>
<keyword evidence="3 4" id="KW-0732">Signal</keyword>
<dbReference type="Proteomes" id="UP000231742">
    <property type="component" value="Unassembled WGS sequence"/>
</dbReference>
<feature type="chain" id="PRO_5038456678" evidence="4">
    <location>
        <begin position="21"/>
        <end position="528"/>
    </location>
</feature>
<keyword evidence="7" id="KW-1185">Reference proteome</keyword>
<dbReference type="Gene3D" id="3.40.190.10">
    <property type="entry name" value="Periplasmic binding protein-like II"/>
    <property type="match status" value="1"/>
</dbReference>
<dbReference type="SUPFAM" id="SSF53850">
    <property type="entry name" value="Periplasmic binding protein-like II"/>
    <property type="match status" value="1"/>
</dbReference>
<dbReference type="PROSITE" id="PS51257">
    <property type="entry name" value="PROKAR_LIPOPROTEIN"/>
    <property type="match status" value="1"/>
</dbReference>
<proteinExistence type="inferred from homology"/>
<dbReference type="InterPro" id="IPR030678">
    <property type="entry name" value="Peptide/Ni-bd"/>
</dbReference>
<dbReference type="EMBL" id="PGFH01000002">
    <property type="protein sequence ID" value="PJJ78374.1"/>
    <property type="molecule type" value="Genomic_DNA"/>
</dbReference>
<keyword evidence="2" id="KW-0813">Transport</keyword>
<dbReference type="GO" id="GO:0015833">
    <property type="term" value="P:peptide transport"/>
    <property type="evidence" value="ECO:0007669"/>
    <property type="project" value="TreeGrafter"/>
</dbReference>
<dbReference type="GO" id="GO:0042597">
    <property type="term" value="C:periplasmic space"/>
    <property type="evidence" value="ECO:0007669"/>
    <property type="project" value="UniProtKB-ARBA"/>
</dbReference>
<evidence type="ECO:0000256" key="4">
    <source>
        <dbReference type="SAM" id="SignalP"/>
    </source>
</evidence>
<dbReference type="OrthoDB" id="5240629at2"/>
<gene>
    <name evidence="6" type="ORF">CLV85_1944</name>
</gene>
<evidence type="ECO:0000313" key="6">
    <source>
        <dbReference type="EMBL" id="PJJ78374.1"/>
    </source>
</evidence>
<reference evidence="6 7" key="1">
    <citation type="submission" date="2017-11" db="EMBL/GenBank/DDBJ databases">
        <title>Genomic Encyclopedia of Archaeal and Bacterial Type Strains, Phase II (KMG-II): From Individual Species to Whole Genera.</title>
        <authorList>
            <person name="Goeker M."/>
        </authorList>
    </citation>
    <scope>NUCLEOTIDE SEQUENCE [LARGE SCALE GENOMIC DNA]</scope>
    <source>
        <strain evidence="6 7">DSM 16400</strain>
    </source>
</reference>
<dbReference type="Gene3D" id="3.10.105.10">
    <property type="entry name" value="Dipeptide-binding Protein, Domain 3"/>
    <property type="match status" value="1"/>
</dbReference>
<dbReference type="PIRSF" id="PIRSF002741">
    <property type="entry name" value="MppA"/>
    <property type="match status" value="1"/>
</dbReference>
<sequence>MNSPKNRVLRWGIAPVGALAALGLLASCAAGPAASPKTDITMAVTGDPVCLDPQQVTLTTALNIGRQVVDSLIDQDAETGELVPWLAESWETNDDLTEFTFELRDDVTFSDETALTADTVVKNLDALFEMGSTASLASQYLAGYEGSTAVDENTVTVNFESSNAQFLQGASTITLGLVSDATTELSPEDRCQTVVGTGPFTIDSYVANDSVVIAKRVGYDWASELRGHSGEALVDTVTFPITPEAGVRTGGLQTGEFDIIQDLPAVDETRFDTADYNIYARGNPGMPTSLVPNTTRPVVSDEIVRKAMLLATDRAEITALTGSSQSQPASSALSSATPGYSSQEDAMAYDLDAATALLDDNGWVVGSDGIREKDGQRLTMSVTAFYGQDVLEATQIQLAKAGIDLQLNIVTAGDFFGAIATGDYDFLSASLTRTDPDVLRVTFSKDAVSKWAIIDDAELESLLTEQASTADTTERTALIAEIQEMIIDRAYLIPLLEVAQVHASTANVSGLTFDSSSRLIMYDVSVSE</sequence>